<feature type="region of interest" description="Disordered" evidence="1">
    <location>
        <begin position="123"/>
        <end position="228"/>
    </location>
</feature>
<evidence type="ECO:0000313" key="3">
    <source>
        <dbReference type="Proteomes" id="UP000439903"/>
    </source>
</evidence>
<protein>
    <submittedName>
        <fullName evidence="2">Uncharacterized protein</fullName>
    </submittedName>
</protein>
<organism evidence="2 3">
    <name type="scientific">Gigaspora margarita</name>
    <dbReference type="NCBI Taxonomy" id="4874"/>
    <lineage>
        <taxon>Eukaryota</taxon>
        <taxon>Fungi</taxon>
        <taxon>Fungi incertae sedis</taxon>
        <taxon>Mucoromycota</taxon>
        <taxon>Glomeromycotina</taxon>
        <taxon>Glomeromycetes</taxon>
        <taxon>Diversisporales</taxon>
        <taxon>Gigasporaceae</taxon>
        <taxon>Gigaspora</taxon>
    </lineage>
</organism>
<dbReference type="AlphaFoldDB" id="A0A8H3X0N5"/>
<reference evidence="2 3" key="1">
    <citation type="journal article" date="2019" name="Environ. Microbiol.">
        <title>At the nexus of three kingdoms: the genome of the mycorrhizal fungus Gigaspora margarita provides insights into plant, endobacterial and fungal interactions.</title>
        <authorList>
            <person name="Venice F."/>
            <person name="Ghignone S."/>
            <person name="Salvioli di Fossalunga A."/>
            <person name="Amselem J."/>
            <person name="Novero M."/>
            <person name="Xianan X."/>
            <person name="Sedzielewska Toro K."/>
            <person name="Morin E."/>
            <person name="Lipzen A."/>
            <person name="Grigoriev I.V."/>
            <person name="Henrissat B."/>
            <person name="Martin F.M."/>
            <person name="Bonfante P."/>
        </authorList>
    </citation>
    <scope>NUCLEOTIDE SEQUENCE [LARGE SCALE GENOMIC DNA]</scope>
    <source>
        <strain evidence="2 3">BEG34</strain>
    </source>
</reference>
<name>A0A8H3X0N5_GIGMA</name>
<keyword evidence="3" id="KW-1185">Reference proteome</keyword>
<feature type="compositionally biased region" description="Basic residues" evidence="1">
    <location>
        <begin position="209"/>
        <end position="228"/>
    </location>
</feature>
<accession>A0A8H3X0N5</accession>
<feature type="region of interest" description="Disordered" evidence="1">
    <location>
        <begin position="1"/>
        <end position="27"/>
    </location>
</feature>
<gene>
    <name evidence="2" type="ORF">F8M41_010437</name>
</gene>
<proteinExistence type="predicted"/>
<dbReference type="Proteomes" id="UP000439903">
    <property type="component" value="Unassembled WGS sequence"/>
</dbReference>
<sequence length="228" mass="25791">MPSDKRYLPDTSKLRTPPGSQADEISDNEKYLLSAECSDHDKDKIKLPEIIHDTPRNPFIGSDIKKNSPIITEHDLALVFRGRRYAIPPQFYEYDDDDDEEFQIRSIKPRNILPLLLAESNKKAHNDKDEPTINISIANTTNTTETKGDPDNSSTKPTKKPETKDDSDNSSTKPTKKPETKGDSDNSSTKPTKKSGQTRKKCVTDYGKGTKRNYSKPIAIRKSKRVKR</sequence>
<dbReference type="EMBL" id="WTPW01002174">
    <property type="protein sequence ID" value="KAF0393212.1"/>
    <property type="molecule type" value="Genomic_DNA"/>
</dbReference>
<feature type="compositionally biased region" description="Basic residues" evidence="1">
    <location>
        <begin position="191"/>
        <end position="201"/>
    </location>
</feature>
<comment type="caution">
    <text evidence="2">The sequence shown here is derived from an EMBL/GenBank/DDBJ whole genome shotgun (WGS) entry which is preliminary data.</text>
</comment>
<evidence type="ECO:0000313" key="2">
    <source>
        <dbReference type="EMBL" id="KAF0393212.1"/>
    </source>
</evidence>
<dbReference type="OrthoDB" id="2417058at2759"/>
<feature type="compositionally biased region" description="Low complexity" evidence="1">
    <location>
        <begin position="132"/>
        <end position="145"/>
    </location>
</feature>
<evidence type="ECO:0000256" key="1">
    <source>
        <dbReference type="SAM" id="MobiDB-lite"/>
    </source>
</evidence>